<reference evidence="2 3" key="1">
    <citation type="submission" date="2020-10" db="EMBL/GenBank/DDBJ databases">
        <title>Wide distribution of Phycisphaera-like planctomycetes from WD2101 soil group in peatlands and genome analysis of the first cultivated representative.</title>
        <authorList>
            <person name="Dedysh S.N."/>
            <person name="Beletsky A.V."/>
            <person name="Ivanova A."/>
            <person name="Kulichevskaya I.S."/>
            <person name="Suzina N.E."/>
            <person name="Philippov D.A."/>
            <person name="Rakitin A.L."/>
            <person name="Mardanov A.V."/>
            <person name="Ravin N.V."/>
        </authorList>
    </citation>
    <scope>NUCLEOTIDE SEQUENCE [LARGE SCALE GENOMIC DNA]</scope>
    <source>
        <strain evidence="2 3">M1803</strain>
    </source>
</reference>
<dbReference type="Proteomes" id="UP000593765">
    <property type="component" value="Chromosome"/>
</dbReference>
<dbReference type="EMBL" id="CP063458">
    <property type="protein sequence ID" value="QOV91513.1"/>
    <property type="molecule type" value="Genomic_DNA"/>
</dbReference>
<dbReference type="KEGG" id="hbs:IPV69_09205"/>
<dbReference type="InterPro" id="IPR011041">
    <property type="entry name" value="Quinoprot_gluc/sorb_DH_b-prop"/>
</dbReference>
<dbReference type="PANTHER" id="PTHR19328">
    <property type="entry name" value="HEDGEHOG-INTERACTING PROTEIN"/>
    <property type="match status" value="1"/>
</dbReference>
<accession>A0A7M2X1D4</accession>
<protein>
    <submittedName>
        <fullName evidence="2">PQQ-dependent sugar dehydrogenase</fullName>
    </submittedName>
</protein>
<dbReference type="Pfam" id="PF07995">
    <property type="entry name" value="GSDH"/>
    <property type="match status" value="1"/>
</dbReference>
<gene>
    <name evidence="2" type="ORF">IPV69_09205</name>
</gene>
<dbReference type="SUPFAM" id="SSF50952">
    <property type="entry name" value="Soluble quinoprotein glucose dehydrogenase"/>
    <property type="match status" value="1"/>
</dbReference>
<evidence type="ECO:0000313" key="3">
    <source>
        <dbReference type="Proteomes" id="UP000593765"/>
    </source>
</evidence>
<organism evidence="2 3">
    <name type="scientific">Humisphaera borealis</name>
    <dbReference type="NCBI Taxonomy" id="2807512"/>
    <lineage>
        <taxon>Bacteria</taxon>
        <taxon>Pseudomonadati</taxon>
        <taxon>Planctomycetota</taxon>
        <taxon>Phycisphaerae</taxon>
        <taxon>Tepidisphaerales</taxon>
        <taxon>Tepidisphaeraceae</taxon>
        <taxon>Humisphaera</taxon>
    </lineage>
</organism>
<keyword evidence="3" id="KW-1185">Reference proteome</keyword>
<dbReference type="PANTHER" id="PTHR19328:SF75">
    <property type="entry name" value="ALDOSE SUGAR DEHYDROGENASE YLII"/>
    <property type="match status" value="1"/>
</dbReference>
<proteinExistence type="predicted"/>
<dbReference type="RefSeq" id="WP_206294810.1">
    <property type="nucleotide sequence ID" value="NZ_CP063458.1"/>
</dbReference>
<name>A0A7M2X1D4_9BACT</name>
<dbReference type="AlphaFoldDB" id="A0A7M2X1D4"/>
<dbReference type="InterPro" id="IPR012938">
    <property type="entry name" value="Glc/Sorbosone_DH"/>
</dbReference>
<feature type="domain" description="Glucose/Sorbosone dehydrogenase" evidence="1">
    <location>
        <begin position="39"/>
        <end position="361"/>
    </location>
</feature>
<sequence length="611" mass="63359">MSHFATGAQTGHKVVESLEPRRLFAAAAGFADTLFATGLSQPTAFAFAPDGRLFVAQQGGALRVIKDGATLADPALLLDVDSQGERGLIGVALDPSFSQNGLIYLHYTTETPTVHNRVSRFTVAGDTVEPASEQVLIDLPTLSGATNHNGGAIHFGTDGKLYIGVGDNADPANAQPLDSLLGKILRLNADGSIPDDNPFRALQGAQEAIWARGLRNPYTFAVRSDGRIHINDVGQSSFEEINLGVAGGNYGWPITEGKRGAGQDVPDGYVDPLFAYDRSGGPVSGPSIAGGAFYEPPITATVSFPASMTGDYLFADWGSGFVKSFDIATRKVSPVASGLSGPLDIAVGPDGAAYVLEYHAGQVTRIAASPPDLAIALTQGPSSTSPIQLDRDVVKVRVENAGTVAVNERLTVRLRLTDPSGIEPPSDVLAQTTRRFALKPGGGVNLNLRYAYPLAVAGERTVEIELLGVTGDAADANTVNNLATAGPLQIAAATVDLSPAFRQQSVTAAAGARLPALTLDLRNLGTVAFSGRAEVAFSITPQGGGEATPIKTVATRKVIPGQSDKPLRVRLQLPAGLASGVYELSAKVTAAEPGIGEDLSNDSAGIPVTIN</sequence>
<evidence type="ECO:0000313" key="2">
    <source>
        <dbReference type="EMBL" id="QOV91513.1"/>
    </source>
</evidence>
<evidence type="ECO:0000259" key="1">
    <source>
        <dbReference type="Pfam" id="PF07995"/>
    </source>
</evidence>
<dbReference type="Gene3D" id="2.120.10.30">
    <property type="entry name" value="TolB, C-terminal domain"/>
    <property type="match status" value="1"/>
</dbReference>
<dbReference type="InterPro" id="IPR011042">
    <property type="entry name" value="6-blade_b-propeller_TolB-like"/>
</dbReference>